<proteinExistence type="predicted"/>
<keyword evidence="1" id="KW-1133">Transmembrane helix</keyword>
<dbReference type="PANTHER" id="PTHR34351">
    <property type="entry name" value="SLR1927 PROTEIN-RELATED"/>
    <property type="match status" value="1"/>
</dbReference>
<reference evidence="3" key="2">
    <citation type="submission" date="2024-06" db="EMBL/GenBank/DDBJ databases">
        <authorList>
            <person name="Plum-Jensen L.E."/>
            <person name="Schramm A."/>
            <person name="Marshall I.P.G."/>
        </authorList>
    </citation>
    <scope>NUCLEOTIDE SEQUENCE</scope>
    <source>
        <strain evidence="3">Rat1</strain>
    </source>
</reference>
<keyword evidence="1" id="KW-0472">Membrane</keyword>
<accession>A0AAU8M0Z9</accession>
<reference evidence="3" key="1">
    <citation type="journal article" date="2024" name="Syst. Appl. Microbiol.">
        <title>First single-strain enrichments of Electrothrix cable bacteria, description of E. aestuarii sp. nov. and E. rattekaaiensis sp. nov., and proposal of a cable bacteria taxonomy following the rules of the SeqCode.</title>
        <authorList>
            <person name="Plum-Jensen L.E."/>
            <person name="Schramm A."/>
            <person name="Marshall I.P.G."/>
        </authorList>
    </citation>
    <scope>NUCLEOTIDE SEQUENCE</scope>
    <source>
        <strain evidence="3">Rat1</strain>
    </source>
</reference>
<dbReference type="AlphaFoldDB" id="A0AAU8M0Z9"/>
<gene>
    <name evidence="3" type="ORF">Q3M24_09125</name>
</gene>
<feature type="domain" description="DUF58" evidence="2">
    <location>
        <begin position="255"/>
        <end position="365"/>
    </location>
</feature>
<dbReference type="InterPro" id="IPR002881">
    <property type="entry name" value="DUF58"/>
</dbReference>
<feature type="transmembrane region" description="Helical" evidence="1">
    <location>
        <begin position="24"/>
        <end position="43"/>
    </location>
</feature>
<protein>
    <submittedName>
        <fullName evidence="3">DUF58 domain-containing protein</fullName>
    </submittedName>
</protein>
<dbReference type="KEGG" id="eaj:Q3M24_09125"/>
<dbReference type="PANTHER" id="PTHR34351:SF1">
    <property type="entry name" value="SLR1927 PROTEIN"/>
    <property type="match status" value="1"/>
</dbReference>
<dbReference type="Pfam" id="PF01882">
    <property type="entry name" value="DUF58"/>
    <property type="match status" value="1"/>
</dbReference>
<dbReference type="EMBL" id="CP159373">
    <property type="protein sequence ID" value="XCN74883.1"/>
    <property type="molecule type" value="Genomic_DNA"/>
</dbReference>
<evidence type="ECO:0000259" key="2">
    <source>
        <dbReference type="Pfam" id="PF01882"/>
    </source>
</evidence>
<keyword evidence="1" id="KW-0812">Transmembrane</keyword>
<sequence>MIRYFFYQSYKIFDGISSWRERRFTPAGLLILALLAISAGIGMNPWRSTVYQVFALAAPLLLLSFLFSFFFRVRLTIKRRLPKFAQAGVPLTYSVWIHNHTLKQQSGLLIKEQFGDPRPTYDEFLRAREPEEDTRNAWDKRTMVYRWMWLVAQNRQAKGKEQVLPTLPPHANEQIRFEILPLHRGYLELTGVTVSRPDPFGLFKACHFFPCYERILILPKRYRLPQLDLPGSRRHQPGGVALASSVGNSDEFVSLREYRSGDPLRRIHWKSWAKTGKLIVKNYQDEFFVRHGLVLDTFQEQPYSRAFEEAVSLAASFVSTVETQESLLDLMFVGNKAYCFSSGRGVSHTESMMEVLACVQPCHDRPFSELSSLLTSHASRISGCLCILLAWDEARQKMIKMLRGIGVPLKVIVVTEEAEGVNDAGPMQSDAENFHVLAAGKMEEGVAKL</sequence>
<name>A0AAU8M0Z9_9BACT</name>
<evidence type="ECO:0000256" key="1">
    <source>
        <dbReference type="SAM" id="Phobius"/>
    </source>
</evidence>
<evidence type="ECO:0000313" key="3">
    <source>
        <dbReference type="EMBL" id="XCN74883.1"/>
    </source>
</evidence>
<organism evidence="3">
    <name type="scientific">Candidatus Electrothrix aestuarii</name>
    <dbReference type="NCBI Taxonomy" id="3062594"/>
    <lineage>
        <taxon>Bacteria</taxon>
        <taxon>Pseudomonadati</taxon>
        <taxon>Thermodesulfobacteriota</taxon>
        <taxon>Desulfobulbia</taxon>
        <taxon>Desulfobulbales</taxon>
        <taxon>Desulfobulbaceae</taxon>
        <taxon>Candidatus Electrothrix</taxon>
    </lineage>
</organism>
<feature type="transmembrane region" description="Helical" evidence="1">
    <location>
        <begin position="49"/>
        <end position="71"/>
    </location>
</feature>